<protein>
    <recommendedName>
        <fullName evidence="8">NTF2 domain-containing protein</fullName>
    </recommendedName>
</protein>
<evidence type="ECO:0000256" key="1">
    <source>
        <dbReference type="ARBA" id="ARBA00022884"/>
    </source>
</evidence>
<dbReference type="GO" id="GO:0005829">
    <property type="term" value="C:cytosol"/>
    <property type="evidence" value="ECO:0007669"/>
    <property type="project" value="TreeGrafter"/>
</dbReference>
<dbReference type="GeneID" id="36570394"/>
<dbReference type="Gene3D" id="3.10.450.50">
    <property type="match status" value="1"/>
</dbReference>
<sequence length="526" mass="55529">MATNGTFSQQEQYKSGSEQYTATSVPADSTTGSTSGNDLSKDEVGWYFVEQYYTTLSKSPEKLHLFYGKRSQFVSGLEAEVAPVSVGRSAIQERIRELEFQDCKVRVSNVDSQASFDNIVIQVIGETSNKSAELRKFVQTFVLAQQPTGYFVLNDIFRYISEETEEEPVEGAAPAEETAAGPLVDDVEMPKAQAATEEPAAPLDAGEVNKELEETAEAATVTADVPATNGTTETTAEAEEAPAAATKAEEPAPTPEVAEKAAEEEAKKPETPAEPTPSPSVTREPSTKPTAAAQRAAPQKPLTWASRAAAAAGPPKPAVPVVAPKTSTPPAQTRTAPPAAQPAKSAQAQPTPGPTPAEKDKENANPSGGWQNVGSDHAKRQNRPQSISGPPEKEGTMGYVRNVTEKVQTEELRAALASFGQLIYFDINRGKNCAFVEYATPEGYQAAAAANPHKLGGEDIYVEPRRPKANAYGGNGYATRGGVSGRGRGGFEQSRTGSQGRGNFGQNRGRGGAPRGGRGTSQAANA</sequence>
<dbReference type="InParanoid" id="A0A2T3BAP6"/>
<evidence type="ECO:0000313" key="6">
    <source>
        <dbReference type="EMBL" id="PSS25360.1"/>
    </source>
</evidence>
<feature type="domain" description="RRM" evidence="4">
    <location>
        <begin position="396"/>
        <end position="467"/>
    </location>
</feature>
<dbReference type="Pfam" id="PF00076">
    <property type="entry name" value="RRM_1"/>
    <property type="match status" value="1"/>
</dbReference>
<dbReference type="GO" id="GO:1990904">
    <property type="term" value="C:ribonucleoprotein complex"/>
    <property type="evidence" value="ECO:0007669"/>
    <property type="project" value="TreeGrafter"/>
</dbReference>
<dbReference type="Pfam" id="PF02136">
    <property type="entry name" value="NTF2"/>
    <property type="match status" value="1"/>
</dbReference>
<feature type="domain" description="NTF2" evidence="5">
    <location>
        <begin position="44"/>
        <end position="159"/>
    </location>
</feature>
<keyword evidence="7" id="KW-1185">Reference proteome</keyword>
<evidence type="ECO:0000313" key="7">
    <source>
        <dbReference type="Proteomes" id="UP000241818"/>
    </source>
</evidence>
<dbReference type="PANTHER" id="PTHR10693">
    <property type="entry name" value="RAS GTPASE-ACTIVATING PROTEIN-BINDING PROTEIN"/>
    <property type="match status" value="1"/>
</dbReference>
<dbReference type="AlphaFoldDB" id="A0A2T3BAP6"/>
<dbReference type="RefSeq" id="XP_024723959.1">
    <property type="nucleotide sequence ID" value="XM_024862313.1"/>
</dbReference>
<dbReference type="SMART" id="SM00360">
    <property type="entry name" value="RRM"/>
    <property type="match status" value="1"/>
</dbReference>
<feature type="compositionally biased region" description="Polar residues" evidence="3">
    <location>
        <begin position="279"/>
        <end position="289"/>
    </location>
</feature>
<dbReference type="InterPro" id="IPR000504">
    <property type="entry name" value="RRM_dom"/>
</dbReference>
<dbReference type="CDD" id="cd00780">
    <property type="entry name" value="NTF2"/>
    <property type="match status" value="1"/>
</dbReference>
<accession>A0A2T3BAP6</accession>
<dbReference type="Gene3D" id="3.30.70.330">
    <property type="match status" value="1"/>
</dbReference>
<dbReference type="STRING" id="857342.A0A2T3BAP6"/>
<organism evidence="6 7">
    <name type="scientific">Amorphotheca resinae ATCC 22711</name>
    <dbReference type="NCBI Taxonomy" id="857342"/>
    <lineage>
        <taxon>Eukaryota</taxon>
        <taxon>Fungi</taxon>
        <taxon>Dikarya</taxon>
        <taxon>Ascomycota</taxon>
        <taxon>Pezizomycotina</taxon>
        <taxon>Leotiomycetes</taxon>
        <taxon>Helotiales</taxon>
        <taxon>Amorphothecaceae</taxon>
        <taxon>Amorphotheca</taxon>
    </lineage>
</organism>
<dbReference type="SUPFAM" id="SSF54427">
    <property type="entry name" value="NTF2-like"/>
    <property type="match status" value="1"/>
</dbReference>
<dbReference type="PROSITE" id="PS50102">
    <property type="entry name" value="RRM"/>
    <property type="match status" value="1"/>
</dbReference>
<dbReference type="OrthoDB" id="339151at2759"/>
<dbReference type="GO" id="GO:0003729">
    <property type="term" value="F:mRNA binding"/>
    <property type="evidence" value="ECO:0007669"/>
    <property type="project" value="TreeGrafter"/>
</dbReference>
<feature type="region of interest" description="Disordered" evidence="3">
    <location>
        <begin position="1"/>
        <end position="37"/>
    </location>
</feature>
<dbReference type="InterPro" id="IPR018222">
    <property type="entry name" value="Nuclear_transport_factor_2_euk"/>
</dbReference>
<reference evidence="6 7" key="1">
    <citation type="journal article" date="2018" name="New Phytol.">
        <title>Comparative genomics and transcriptomics depict ericoid mycorrhizal fungi as versatile saprotrophs and plant mutualists.</title>
        <authorList>
            <person name="Martino E."/>
            <person name="Morin E."/>
            <person name="Grelet G.A."/>
            <person name="Kuo A."/>
            <person name="Kohler A."/>
            <person name="Daghino S."/>
            <person name="Barry K.W."/>
            <person name="Cichocki N."/>
            <person name="Clum A."/>
            <person name="Dockter R.B."/>
            <person name="Hainaut M."/>
            <person name="Kuo R.C."/>
            <person name="LaButti K."/>
            <person name="Lindahl B.D."/>
            <person name="Lindquist E.A."/>
            <person name="Lipzen A."/>
            <person name="Khouja H.R."/>
            <person name="Magnuson J."/>
            <person name="Murat C."/>
            <person name="Ohm R.A."/>
            <person name="Singer S.W."/>
            <person name="Spatafora J.W."/>
            <person name="Wang M."/>
            <person name="Veneault-Fourrey C."/>
            <person name="Henrissat B."/>
            <person name="Grigoriev I.V."/>
            <person name="Martin F.M."/>
            <person name="Perotto S."/>
        </authorList>
    </citation>
    <scope>NUCLEOTIDE SEQUENCE [LARGE SCALE GENOMIC DNA]</scope>
    <source>
        <strain evidence="6 7">ATCC 22711</strain>
    </source>
</reference>
<feature type="compositionally biased region" description="Basic and acidic residues" evidence="3">
    <location>
        <begin position="257"/>
        <end position="271"/>
    </location>
</feature>
<dbReference type="GO" id="GO:1990861">
    <property type="term" value="C:Ubp3-Bre5 deubiquitination complex"/>
    <property type="evidence" value="ECO:0007669"/>
    <property type="project" value="TreeGrafter"/>
</dbReference>
<dbReference type="CDD" id="cd00590">
    <property type="entry name" value="RRM_SF"/>
    <property type="match status" value="1"/>
</dbReference>
<dbReference type="InterPro" id="IPR012677">
    <property type="entry name" value="Nucleotide-bd_a/b_plait_sf"/>
</dbReference>
<keyword evidence="1 2" id="KW-0694">RNA-binding</keyword>
<dbReference type="Proteomes" id="UP000241818">
    <property type="component" value="Unassembled WGS sequence"/>
</dbReference>
<evidence type="ECO:0000256" key="3">
    <source>
        <dbReference type="SAM" id="MobiDB-lite"/>
    </source>
</evidence>
<dbReference type="EMBL" id="KZ679007">
    <property type="protein sequence ID" value="PSS25360.1"/>
    <property type="molecule type" value="Genomic_DNA"/>
</dbReference>
<dbReference type="SUPFAM" id="SSF54928">
    <property type="entry name" value="RNA-binding domain, RBD"/>
    <property type="match status" value="1"/>
</dbReference>
<dbReference type="GO" id="GO:0016579">
    <property type="term" value="P:protein deubiquitination"/>
    <property type="evidence" value="ECO:0007669"/>
    <property type="project" value="TreeGrafter"/>
</dbReference>
<dbReference type="GO" id="GO:0034517">
    <property type="term" value="P:ribophagy"/>
    <property type="evidence" value="ECO:0007669"/>
    <property type="project" value="TreeGrafter"/>
</dbReference>
<feature type="region of interest" description="Disordered" evidence="3">
    <location>
        <begin position="470"/>
        <end position="526"/>
    </location>
</feature>
<gene>
    <name evidence="6" type="ORF">M430DRAFT_133743</name>
</gene>
<feature type="compositionally biased region" description="Low complexity" evidence="3">
    <location>
        <begin position="305"/>
        <end position="350"/>
    </location>
</feature>
<dbReference type="InterPro" id="IPR002075">
    <property type="entry name" value="NTF2_dom"/>
</dbReference>
<feature type="compositionally biased region" description="Gly residues" evidence="3">
    <location>
        <begin position="499"/>
        <end position="519"/>
    </location>
</feature>
<dbReference type="PANTHER" id="PTHR10693:SF20">
    <property type="entry name" value="AT27578P"/>
    <property type="match status" value="1"/>
</dbReference>
<feature type="region of interest" description="Disordered" evidence="3">
    <location>
        <begin position="214"/>
        <end position="398"/>
    </location>
</feature>
<dbReference type="InterPro" id="IPR039539">
    <property type="entry name" value="Ras_GTPase_bind_prot"/>
</dbReference>
<evidence type="ECO:0000259" key="4">
    <source>
        <dbReference type="PROSITE" id="PS50102"/>
    </source>
</evidence>
<evidence type="ECO:0000259" key="5">
    <source>
        <dbReference type="PROSITE" id="PS50177"/>
    </source>
</evidence>
<dbReference type="InterPro" id="IPR032710">
    <property type="entry name" value="NTF2-like_dom_sf"/>
</dbReference>
<feature type="compositionally biased region" description="Low complexity" evidence="3">
    <location>
        <begin position="217"/>
        <end position="246"/>
    </location>
</feature>
<dbReference type="InterPro" id="IPR035979">
    <property type="entry name" value="RBD_domain_sf"/>
</dbReference>
<proteinExistence type="predicted"/>
<dbReference type="PROSITE" id="PS50177">
    <property type="entry name" value="NTF2_DOMAIN"/>
    <property type="match status" value="1"/>
</dbReference>
<name>A0A2T3BAP6_AMORE</name>
<dbReference type="FunFam" id="3.10.450.50:FF:000003">
    <property type="entry name" value="Nuclear transport factor 2 family protein"/>
    <property type="match status" value="1"/>
</dbReference>
<evidence type="ECO:0008006" key="8">
    <source>
        <dbReference type="Google" id="ProtNLM"/>
    </source>
</evidence>
<feature type="compositionally biased region" description="Polar residues" evidence="3">
    <location>
        <begin position="364"/>
        <end position="374"/>
    </location>
</feature>
<evidence type="ECO:0000256" key="2">
    <source>
        <dbReference type="PROSITE-ProRule" id="PRU00176"/>
    </source>
</evidence>